<dbReference type="OMA" id="WIGPPRV"/>
<evidence type="ECO:0000313" key="2">
    <source>
        <dbReference type="EMBL" id="EJD36294.1"/>
    </source>
</evidence>
<dbReference type="Proteomes" id="UP000006514">
    <property type="component" value="Unassembled WGS sequence"/>
</dbReference>
<accession>J0WU59</accession>
<gene>
    <name evidence="2" type="ORF">AURDEDRAFT_130175</name>
</gene>
<feature type="compositionally biased region" description="Acidic residues" evidence="1">
    <location>
        <begin position="437"/>
        <end position="452"/>
    </location>
</feature>
<feature type="region of interest" description="Disordered" evidence="1">
    <location>
        <begin position="551"/>
        <end position="723"/>
    </location>
</feature>
<dbReference type="InParanoid" id="J0WU59"/>
<feature type="region of interest" description="Disordered" evidence="1">
    <location>
        <begin position="1"/>
        <end position="46"/>
    </location>
</feature>
<feature type="compositionally biased region" description="Low complexity" evidence="1">
    <location>
        <begin position="656"/>
        <end position="690"/>
    </location>
</feature>
<feature type="compositionally biased region" description="Basic and acidic residues" evidence="1">
    <location>
        <begin position="697"/>
        <end position="710"/>
    </location>
</feature>
<evidence type="ECO:0000256" key="1">
    <source>
        <dbReference type="SAM" id="MobiDB-lite"/>
    </source>
</evidence>
<feature type="region of interest" description="Disordered" evidence="1">
    <location>
        <begin position="326"/>
        <end position="478"/>
    </location>
</feature>
<feature type="region of interest" description="Disordered" evidence="1">
    <location>
        <begin position="264"/>
        <end position="292"/>
    </location>
</feature>
<feature type="compositionally biased region" description="Polar residues" evidence="1">
    <location>
        <begin position="377"/>
        <end position="387"/>
    </location>
</feature>
<organism evidence="2 3">
    <name type="scientific">Auricularia subglabra (strain TFB-10046 / SS5)</name>
    <name type="common">White-rot fungus</name>
    <name type="synonym">Auricularia delicata (strain TFB10046)</name>
    <dbReference type="NCBI Taxonomy" id="717982"/>
    <lineage>
        <taxon>Eukaryota</taxon>
        <taxon>Fungi</taxon>
        <taxon>Dikarya</taxon>
        <taxon>Basidiomycota</taxon>
        <taxon>Agaricomycotina</taxon>
        <taxon>Agaricomycetes</taxon>
        <taxon>Auriculariales</taxon>
        <taxon>Auriculariaceae</taxon>
        <taxon>Auricularia</taxon>
    </lineage>
</organism>
<feature type="compositionally biased region" description="Pro residues" evidence="1">
    <location>
        <begin position="154"/>
        <end position="163"/>
    </location>
</feature>
<protein>
    <submittedName>
        <fullName evidence="2">Uncharacterized protein</fullName>
    </submittedName>
</protein>
<sequence>MNRLSRYLSPLKHPKAQIMSHTHHNPSTLTDAPADSMNPQQPPQGPFSDIFADIAAYTTTGYDPRLNGVPPAPQQRHQTIPIGFYGNMAGVSVAVPQSPSGIPSPPGVLPPPAGVYAQVAPHPHTAAHSTPFPVPDPRFTAPVGAAPRYQQPAPFRPPPPPPVQGGSRPYPAPQPPTGARDVQAHYTQVYWQRPMVVPSQAPPARTQATSTPAPAPYHAHPMQADPARPAQMQVQHASRPQRQPYQQAQIMYAPPPFPPPGWIGPPRVPGAQPPRIQTQLAPPRDESASPWTPLFTPSPAMSTPATTPGWALTPSPAVGRTVPLPTTGPFVPQRAATGQQPAHGVGAAPSGLGGHTLKRRISDSDPEACEPGPSKRPATQTAVQARSTSEDTIGRQVQSNNNSVPTQRAPASVAPTTPEPAAIAAASENKYSRAVGEDDDSSLFGDCDEEAEVEVKGAADEAGAEEAGAADEVEEEEGADVAALAAELEAAINEECDDAVPAEGPVHGLDDEKDDATLAKELADALNGEDDGAGPAEEPVPVFDDAALAAALEAAFSSPEEDAETSQATTTPRAPPSPMNQLWLPGMDKASTAHAGATGHLPDLEPAQVPRLCLPGTDPVPEGKVVRTGPKAHLPPASEPAASPDARKRKGKKRAGTAQAPSAASGPSHASGSSTAGSSSRGKQTQAQPLAPQPPKADVRDAVARENEAKRVRKAGHAARTQNPELFKGYSWLSGAGPSTMAQGPSTAPLPAAATPAPATAAAPASALPVFTRPPPDLGPKHLRPVAQGKPSPMSGYAPKNREYWCKMCWEARAARMFWFNYRGLRAHVRGRHPELLDSDVWRH</sequence>
<feature type="compositionally biased region" description="Low complexity" evidence="1">
    <location>
        <begin position="635"/>
        <end position="644"/>
    </location>
</feature>
<feature type="compositionally biased region" description="Low complexity" evidence="1">
    <location>
        <begin position="414"/>
        <end position="426"/>
    </location>
</feature>
<dbReference type="AlphaFoldDB" id="J0WU59"/>
<feature type="region of interest" description="Disordered" evidence="1">
    <location>
        <begin position="139"/>
        <end position="180"/>
    </location>
</feature>
<feature type="region of interest" description="Disordered" evidence="1">
    <location>
        <begin position="199"/>
        <end position="223"/>
    </location>
</feature>
<feature type="compositionally biased region" description="Polar residues" evidence="1">
    <location>
        <begin position="394"/>
        <end position="406"/>
    </location>
</feature>
<name>J0WU59_AURST</name>
<reference evidence="3" key="1">
    <citation type="journal article" date="2012" name="Science">
        <title>The Paleozoic origin of enzymatic lignin decomposition reconstructed from 31 fungal genomes.</title>
        <authorList>
            <person name="Floudas D."/>
            <person name="Binder M."/>
            <person name="Riley R."/>
            <person name="Barry K."/>
            <person name="Blanchette R.A."/>
            <person name="Henrissat B."/>
            <person name="Martinez A.T."/>
            <person name="Otillar R."/>
            <person name="Spatafora J.W."/>
            <person name="Yadav J.S."/>
            <person name="Aerts A."/>
            <person name="Benoit I."/>
            <person name="Boyd A."/>
            <person name="Carlson A."/>
            <person name="Copeland A."/>
            <person name="Coutinho P.M."/>
            <person name="de Vries R.P."/>
            <person name="Ferreira P."/>
            <person name="Findley K."/>
            <person name="Foster B."/>
            <person name="Gaskell J."/>
            <person name="Glotzer D."/>
            <person name="Gorecki P."/>
            <person name="Heitman J."/>
            <person name="Hesse C."/>
            <person name="Hori C."/>
            <person name="Igarashi K."/>
            <person name="Jurgens J.A."/>
            <person name="Kallen N."/>
            <person name="Kersten P."/>
            <person name="Kohler A."/>
            <person name="Kuees U."/>
            <person name="Kumar T.K.A."/>
            <person name="Kuo A."/>
            <person name="LaButti K."/>
            <person name="Larrondo L.F."/>
            <person name="Lindquist E."/>
            <person name="Ling A."/>
            <person name="Lombard V."/>
            <person name="Lucas S."/>
            <person name="Lundell T."/>
            <person name="Martin R."/>
            <person name="McLaughlin D.J."/>
            <person name="Morgenstern I."/>
            <person name="Morin E."/>
            <person name="Murat C."/>
            <person name="Nagy L.G."/>
            <person name="Nolan M."/>
            <person name="Ohm R.A."/>
            <person name="Patyshakuliyeva A."/>
            <person name="Rokas A."/>
            <person name="Ruiz-Duenas F.J."/>
            <person name="Sabat G."/>
            <person name="Salamov A."/>
            <person name="Samejima M."/>
            <person name="Schmutz J."/>
            <person name="Slot J.C."/>
            <person name="St John F."/>
            <person name="Stenlid J."/>
            <person name="Sun H."/>
            <person name="Sun S."/>
            <person name="Syed K."/>
            <person name="Tsang A."/>
            <person name="Wiebenga A."/>
            <person name="Young D."/>
            <person name="Pisabarro A."/>
            <person name="Eastwood D.C."/>
            <person name="Martin F."/>
            <person name="Cullen D."/>
            <person name="Grigoriev I.V."/>
            <person name="Hibbett D.S."/>
        </authorList>
    </citation>
    <scope>NUCLEOTIDE SEQUENCE [LARGE SCALE GENOMIC DNA]</scope>
    <source>
        <strain evidence="3">TFB10046</strain>
    </source>
</reference>
<dbReference type="KEGG" id="adl:AURDEDRAFT_130175"/>
<evidence type="ECO:0000313" key="3">
    <source>
        <dbReference type="Proteomes" id="UP000006514"/>
    </source>
</evidence>
<keyword evidence="3" id="KW-1185">Reference proteome</keyword>
<proteinExistence type="predicted"/>
<dbReference type="EMBL" id="JH687866">
    <property type="protein sequence ID" value="EJD36294.1"/>
    <property type="molecule type" value="Genomic_DNA"/>
</dbReference>
<feature type="compositionally biased region" description="Acidic residues" evidence="1">
    <location>
        <begin position="462"/>
        <end position="478"/>
    </location>
</feature>